<keyword evidence="9 10" id="KW-0472">Membrane</keyword>
<evidence type="ECO:0000313" key="12">
    <source>
        <dbReference type="EMBL" id="OHA90585.1"/>
    </source>
</evidence>
<gene>
    <name evidence="12" type="ORF">A2665_02480</name>
</gene>
<comment type="subcellular location">
    <subcellularLocation>
        <location evidence="1">Membrane</location>
        <topology evidence="1">Multi-pass membrane protein</topology>
    </subcellularLocation>
</comment>
<evidence type="ECO:0000256" key="4">
    <source>
        <dbReference type="ARBA" id="ARBA00022832"/>
    </source>
</evidence>
<name>A0A1G2SZZ4_9BACT</name>
<keyword evidence="3 10" id="KW-0812">Transmembrane</keyword>
<sequence>MFDNLLWTLVWALVADQAAVLATSIKLHRGETHQSLVLHPIIDWLFRCVLWITTGIYRRNWVAVHRKHHTFTETEKDPHSPRQKGFWNIQIGNIYYYVKATKEQDLLTKYAPNIKDDVWDRWFFNHGLLGLAIGITSLCVLLGWRRGLLAASIHAFLYVFVISSSINGLCHWFGYKNFDNTAGNIPILAWLTGGEAWHNNHHNRQRCPQFSYRHDEFDPSWSLVIRPLEFICLAEPYRGIGGLR</sequence>
<comment type="similarity">
    <text evidence="2">Belongs to the fatty acid desaturase type 2 family.</text>
</comment>
<dbReference type="GO" id="GO:0006631">
    <property type="term" value="P:fatty acid metabolic process"/>
    <property type="evidence" value="ECO:0007669"/>
    <property type="project" value="UniProtKB-KW"/>
</dbReference>
<keyword evidence="4" id="KW-0276">Fatty acid metabolism</keyword>
<proteinExistence type="inferred from homology"/>
<dbReference type="GO" id="GO:0016020">
    <property type="term" value="C:membrane"/>
    <property type="evidence" value="ECO:0007669"/>
    <property type="project" value="UniProtKB-SubCell"/>
</dbReference>
<feature type="transmembrane region" description="Helical" evidence="10">
    <location>
        <begin position="122"/>
        <end position="144"/>
    </location>
</feature>
<reference evidence="12 13" key="1">
    <citation type="journal article" date="2016" name="Nat. Commun.">
        <title>Thousands of microbial genomes shed light on interconnected biogeochemical processes in an aquifer system.</title>
        <authorList>
            <person name="Anantharaman K."/>
            <person name="Brown C.T."/>
            <person name="Hug L.A."/>
            <person name="Sharon I."/>
            <person name="Castelle C.J."/>
            <person name="Probst A.J."/>
            <person name="Thomas B.C."/>
            <person name="Singh A."/>
            <person name="Wilkins M.J."/>
            <person name="Karaoz U."/>
            <person name="Brodie E.L."/>
            <person name="Williams K.H."/>
            <person name="Hubbard S.S."/>
            <person name="Banfield J.F."/>
        </authorList>
    </citation>
    <scope>NUCLEOTIDE SEQUENCE [LARGE SCALE GENOMIC DNA]</scope>
</reference>
<evidence type="ECO:0000256" key="10">
    <source>
        <dbReference type="SAM" id="Phobius"/>
    </source>
</evidence>
<dbReference type="Pfam" id="PF00487">
    <property type="entry name" value="FA_desaturase"/>
    <property type="match status" value="1"/>
</dbReference>
<dbReference type="AlphaFoldDB" id="A0A1G2SZZ4"/>
<dbReference type="PANTHER" id="PTHR11351:SF33">
    <property type="entry name" value="DELTA-9 FATTY ACID DESATURASE, DESA"/>
    <property type="match status" value="1"/>
</dbReference>
<evidence type="ECO:0000313" key="13">
    <source>
        <dbReference type="Proteomes" id="UP000177746"/>
    </source>
</evidence>
<keyword evidence="8" id="KW-0443">Lipid metabolism</keyword>
<protein>
    <recommendedName>
        <fullName evidence="11">Fatty acid desaturase domain-containing protein</fullName>
    </recommendedName>
</protein>
<evidence type="ECO:0000256" key="7">
    <source>
        <dbReference type="ARBA" id="ARBA00023004"/>
    </source>
</evidence>
<dbReference type="PANTHER" id="PTHR11351">
    <property type="entry name" value="ACYL-COA DESATURASE"/>
    <property type="match status" value="1"/>
</dbReference>
<dbReference type="Proteomes" id="UP000177746">
    <property type="component" value="Unassembled WGS sequence"/>
</dbReference>
<accession>A0A1G2SZZ4</accession>
<keyword evidence="5 10" id="KW-1133">Transmembrane helix</keyword>
<evidence type="ECO:0000256" key="3">
    <source>
        <dbReference type="ARBA" id="ARBA00022692"/>
    </source>
</evidence>
<feature type="transmembrane region" description="Helical" evidence="10">
    <location>
        <begin position="156"/>
        <end position="175"/>
    </location>
</feature>
<evidence type="ECO:0000256" key="6">
    <source>
        <dbReference type="ARBA" id="ARBA00023002"/>
    </source>
</evidence>
<evidence type="ECO:0000256" key="9">
    <source>
        <dbReference type="ARBA" id="ARBA00023136"/>
    </source>
</evidence>
<evidence type="ECO:0000256" key="8">
    <source>
        <dbReference type="ARBA" id="ARBA00023098"/>
    </source>
</evidence>
<dbReference type="InterPro" id="IPR005804">
    <property type="entry name" value="FA_desaturase_dom"/>
</dbReference>
<dbReference type="GO" id="GO:0016717">
    <property type="term" value="F:oxidoreductase activity, acting on paired donors, with oxidation of a pair of donors resulting in the reduction of molecular oxygen to two molecules of water"/>
    <property type="evidence" value="ECO:0007669"/>
    <property type="project" value="InterPro"/>
</dbReference>
<evidence type="ECO:0000256" key="1">
    <source>
        <dbReference type="ARBA" id="ARBA00004141"/>
    </source>
</evidence>
<evidence type="ECO:0000256" key="5">
    <source>
        <dbReference type="ARBA" id="ARBA00022989"/>
    </source>
</evidence>
<dbReference type="EMBL" id="MHVI01000031">
    <property type="protein sequence ID" value="OHA90585.1"/>
    <property type="molecule type" value="Genomic_DNA"/>
</dbReference>
<dbReference type="InterPro" id="IPR015876">
    <property type="entry name" value="Acyl-CoA_DS"/>
</dbReference>
<feature type="domain" description="Fatty acid desaturase" evidence="11">
    <location>
        <begin position="18"/>
        <end position="212"/>
    </location>
</feature>
<evidence type="ECO:0000259" key="11">
    <source>
        <dbReference type="Pfam" id="PF00487"/>
    </source>
</evidence>
<evidence type="ECO:0000256" key="2">
    <source>
        <dbReference type="ARBA" id="ARBA00008749"/>
    </source>
</evidence>
<keyword evidence="6" id="KW-0560">Oxidoreductase</keyword>
<organism evidence="12 13">
    <name type="scientific">Candidatus Zambryskibacteria bacterium RIFCSPHIGHO2_01_FULL_46_30</name>
    <dbReference type="NCBI Taxonomy" id="1802739"/>
    <lineage>
        <taxon>Bacteria</taxon>
        <taxon>Candidatus Zambryskiibacteriota</taxon>
    </lineage>
</organism>
<keyword evidence="7" id="KW-0408">Iron</keyword>
<comment type="caution">
    <text evidence="12">The sequence shown here is derived from an EMBL/GenBank/DDBJ whole genome shotgun (WGS) entry which is preliminary data.</text>
</comment>